<protein>
    <submittedName>
        <fullName evidence="3">Uncharacterized protein</fullName>
    </submittedName>
</protein>
<name>M2TE92_COCH5</name>
<dbReference type="AlphaFoldDB" id="M2TE92"/>
<keyword evidence="5" id="KW-1185">Reference proteome</keyword>
<evidence type="ECO:0000256" key="1">
    <source>
        <dbReference type="SAM" id="Coils"/>
    </source>
</evidence>
<evidence type="ECO:0000313" key="4">
    <source>
        <dbReference type="EMBL" id="EMD96367.1"/>
    </source>
</evidence>
<organism evidence="3 5">
    <name type="scientific">Cochliobolus heterostrophus (strain C5 / ATCC 48332 / race O)</name>
    <name type="common">Southern corn leaf blight fungus</name>
    <name type="synonym">Bipolaris maydis</name>
    <dbReference type="NCBI Taxonomy" id="701091"/>
    <lineage>
        <taxon>Eukaryota</taxon>
        <taxon>Fungi</taxon>
        <taxon>Dikarya</taxon>
        <taxon>Ascomycota</taxon>
        <taxon>Pezizomycotina</taxon>
        <taxon>Dothideomycetes</taxon>
        <taxon>Pleosporomycetidae</taxon>
        <taxon>Pleosporales</taxon>
        <taxon>Pleosporineae</taxon>
        <taxon>Pleosporaceae</taxon>
        <taxon>Bipolaris</taxon>
    </lineage>
</organism>
<reference evidence="3" key="2">
    <citation type="submission" date="2012-06" db="EMBL/GenBank/DDBJ databases">
        <title>Comparative genome structure, secondary metabolite and effector coding capacity across Cochliobolus pathogens.</title>
        <authorList>
            <consortium name="US DOE Joint Genome Institute (JGI-PGF)"/>
            <person name="Condon B.J."/>
            <person name="Leng Y."/>
            <person name="Wu D."/>
            <person name="Bushley K.E."/>
            <person name="Ohm R.A."/>
            <person name="Otillar R."/>
            <person name="Martin J."/>
            <person name="Schackwitz W."/>
            <person name="Grimwood J."/>
            <person name="MohdZainudin N."/>
            <person name="Xue C."/>
            <person name="Wang R."/>
            <person name="Dhillon B."/>
            <person name="Tu Z.J."/>
            <person name="Steffenson B.J."/>
            <person name="Salamov A."/>
            <person name="Sun H."/>
            <person name="Lowry S."/>
            <person name="LaButti K."/>
            <person name="Han J."/>
            <person name="Copeland A."/>
            <person name="Lindquist E."/>
            <person name="Lucas S."/>
            <person name="Barry K."/>
            <person name="Schmutz J."/>
            <person name="Baker S."/>
            <person name="Grigoriev I.V."/>
            <person name="Zhong S."/>
            <person name="Turgeon B.G."/>
        </authorList>
    </citation>
    <scope>NUCLEOTIDE SEQUENCE</scope>
    <source>
        <strain evidence="3">C5</strain>
    </source>
</reference>
<dbReference type="EMBL" id="KB445614">
    <property type="protein sequence ID" value="EMD84829.1"/>
    <property type="molecule type" value="Genomic_DNA"/>
</dbReference>
<evidence type="ECO:0000313" key="3">
    <source>
        <dbReference type="EMBL" id="EMD84829.1"/>
    </source>
</evidence>
<reference evidence="5" key="3">
    <citation type="journal article" date="2013" name="PLoS Genet.">
        <title>Comparative genome structure, secondary metabolite, and effector coding capacity across Cochliobolus pathogens.</title>
        <authorList>
            <person name="Condon B.J."/>
            <person name="Leng Y."/>
            <person name="Wu D."/>
            <person name="Bushley K.E."/>
            <person name="Ohm R.A."/>
            <person name="Otillar R."/>
            <person name="Martin J."/>
            <person name="Schackwitz W."/>
            <person name="Grimwood J."/>
            <person name="MohdZainudin N."/>
            <person name="Xue C."/>
            <person name="Wang R."/>
            <person name="Manning V.A."/>
            <person name="Dhillon B."/>
            <person name="Tu Z.J."/>
            <person name="Steffenson B.J."/>
            <person name="Salamov A."/>
            <person name="Sun H."/>
            <person name="Lowry S."/>
            <person name="LaButti K."/>
            <person name="Han J."/>
            <person name="Copeland A."/>
            <person name="Lindquist E."/>
            <person name="Barry K."/>
            <person name="Schmutz J."/>
            <person name="Baker S.E."/>
            <person name="Ciuffetti L.M."/>
            <person name="Grigoriev I.V."/>
            <person name="Zhong S."/>
            <person name="Turgeon B.G."/>
        </authorList>
    </citation>
    <scope>NUCLEOTIDE SEQUENCE [LARGE SCALE GENOMIC DNA]</scope>
    <source>
        <strain evidence="5">C5 / ATCC 48332 / race O</strain>
    </source>
</reference>
<proteinExistence type="predicted"/>
<dbReference type="Proteomes" id="UP000016936">
    <property type="component" value="Unassembled WGS sequence"/>
</dbReference>
<keyword evidence="1" id="KW-0175">Coiled coil</keyword>
<gene>
    <name evidence="4" type="ORF">COCHEDRAFT_1087618</name>
    <name evidence="3" type="ORF">COCHEDRAFT_1121223</name>
</gene>
<sequence length="976" mass="111561">RAMADLSNKIKRFADNWLQISDTIDYDELVALINALDYLKKDAQQKMSIRRASQASMQTHRQPACVGGANQGVRRSSRRIASAPQYASAGSLFVTEDETESESSSQDYGTRSPILYEENDDEHETRDAAAEILMNHPGLLPVDNDSQADKILLERNCENEISQLRHRIEQYVHSPSPYTRGLVSNEQDECTDVQPVQVLDEASTGQAYQETSATALYQSLEVPEDVENQQFPELSHSSLVHQPHLGLIEQDVSDSLFSGEEFGVDILNNLPSPQFFNEAFGDLYSTSVHDEVQRDVEETATYPDEQHPTNQSHTEHFDDDPTVQGYVDLACRLGFRLPHETAEDADCIDVQEVLAPLVKETPLTSRLLHGILYTLLPGPILIIDFCSGAFDPKAVEGSTCTDFVAIVRRNEDPSPLLVVGLETSKTLFILDSETWDLPSLEISWLLARLETQSQTGEVFVPNLENFELEALRESLLRKPSEINRGRCLRILQCVNEIGSPHILESLKLACTRKDECQTYSRTDQPIFDKLFHIHIYLDRQESQSHILVARNRYIKYCYFETYLRAVKALQEEKRNSTQERRRVLARKRTTSFKQGISEILPPTPHTEEIHRVYENLSPSERKRRAPDMVKDEISKKIVKEYGGNEKRIRRNINKYIKDGRVLHHVLRGWRSLDPALLILFPSFGSDLPSLSVTQFGLELEELEEKALMEAAWFGEVLQARPELLEPVPKAVLDLISNTLTHDLDLQGRDPDSFRNCCPNGEMKTEPGSNTINEDAWPCLGAISIDRLNVLIFWESSWLSTREYHALRQDGNQGWLVHARGENELLISWEPTIERKSIQSSPQELLHEFPIEVRKDRPGLLGYVAAKALPPYLNAGSRFPAFLAYWKVARMTKGLFYYLQQTYSSHRGYIVHEESGKVWIQWEPTWVAYESLNESKREQLLQISHDPEAILNRFHKAIVHYSMRSVVERRISKRTIN</sequence>
<feature type="region of interest" description="Disordered" evidence="2">
    <location>
        <begin position="55"/>
        <end position="113"/>
    </location>
</feature>
<feature type="coiled-coil region" evidence="1">
    <location>
        <begin position="559"/>
        <end position="586"/>
    </location>
</feature>
<feature type="non-terminal residue" evidence="3">
    <location>
        <position position="1"/>
    </location>
</feature>
<dbReference type="HOGENOM" id="CLU_307362_0_0_1"/>
<evidence type="ECO:0000313" key="5">
    <source>
        <dbReference type="Proteomes" id="UP000016936"/>
    </source>
</evidence>
<evidence type="ECO:0000256" key="2">
    <source>
        <dbReference type="SAM" id="MobiDB-lite"/>
    </source>
</evidence>
<reference evidence="3 5" key="1">
    <citation type="journal article" date="2012" name="PLoS Pathog.">
        <title>Diverse lifestyles and strategies of plant pathogenesis encoded in the genomes of eighteen Dothideomycetes fungi.</title>
        <authorList>
            <person name="Ohm R.A."/>
            <person name="Feau N."/>
            <person name="Henrissat B."/>
            <person name="Schoch C.L."/>
            <person name="Horwitz B.A."/>
            <person name="Barry K.W."/>
            <person name="Condon B.J."/>
            <person name="Copeland A.C."/>
            <person name="Dhillon B."/>
            <person name="Glaser F."/>
            <person name="Hesse C.N."/>
            <person name="Kosti I."/>
            <person name="LaButti K."/>
            <person name="Lindquist E.A."/>
            <person name="Lucas S."/>
            <person name="Salamov A.A."/>
            <person name="Bradshaw R.E."/>
            <person name="Ciuffetti L."/>
            <person name="Hamelin R.C."/>
            <person name="Kema G.H.J."/>
            <person name="Lawrence C."/>
            <person name="Scott J.A."/>
            <person name="Spatafora J.W."/>
            <person name="Turgeon B.G."/>
            <person name="de Wit P.J.G.M."/>
            <person name="Zhong S."/>
            <person name="Goodwin S.B."/>
            <person name="Grigoriev I.V."/>
        </authorList>
    </citation>
    <scope>NUCLEOTIDE SEQUENCE [LARGE SCALE GENOMIC DNA]</scope>
    <source>
        <strain evidence="3">C5</strain>
        <strain evidence="5">C5 / ATCC 48332 / race O</strain>
    </source>
</reference>
<accession>M2TE92</accession>
<dbReference type="EMBL" id="KB445570">
    <property type="protein sequence ID" value="EMD96367.1"/>
    <property type="molecule type" value="Genomic_DNA"/>
</dbReference>
<dbReference type="OrthoDB" id="3798910at2759"/>